<gene>
    <name evidence="1" type="ORF">AOC03_11140</name>
</gene>
<sequence>MISLIATLIIILKVADLKIVNLKIVTLNHARLRKEVIKIHAVTEAHINMDTDYIISLSAIPINSLYSICDRLTEHWF</sequence>
<reference evidence="1 2" key="1">
    <citation type="submission" date="2015-09" db="EMBL/GenBank/DDBJ databases">
        <title>Complete genome of Psychrobacter urativorans R10.10B.</title>
        <authorList>
            <person name="See-Too W.S."/>
            <person name="Chan K.G."/>
        </authorList>
    </citation>
    <scope>NUCLEOTIDE SEQUENCE [LARGE SCALE GENOMIC DNA]</scope>
    <source>
        <strain evidence="1 2">R10.10B</strain>
    </source>
</reference>
<dbReference type="EMBL" id="CP012678">
    <property type="protein sequence ID" value="ALF60527.1"/>
    <property type="molecule type" value="Genomic_DNA"/>
</dbReference>
<dbReference type="AlphaFoldDB" id="A0A0M3V9F0"/>
<name>A0A0M3V9F0_9GAMM</name>
<dbReference type="STRING" id="45610.AOC03_11140"/>
<proteinExistence type="predicted"/>
<accession>A0A0M3V9F0</accession>
<keyword evidence="2" id="KW-1185">Reference proteome</keyword>
<dbReference type="Proteomes" id="UP000059847">
    <property type="component" value="Chromosome"/>
</dbReference>
<organism evidence="1 2">
    <name type="scientific">Psychrobacter urativorans</name>
    <dbReference type="NCBI Taxonomy" id="45610"/>
    <lineage>
        <taxon>Bacteria</taxon>
        <taxon>Pseudomonadati</taxon>
        <taxon>Pseudomonadota</taxon>
        <taxon>Gammaproteobacteria</taxon>
        <taxon>Moraxellales</taxon>
        <taxon>Moraxellaceae</taxon>
        <taxon>Psychrobacter</taxon>
    </lineage>
</organism>
<evidence type="ECO:0000313" key="1">
    <source>
        <dbReference type="EMBL" id="ALF60527.1"/>
    </source>
</evidence>
<protein>
    <submittedName>
        <fullName evidence="1">Uncharacterized protein</fullName>
    </submittedName>
</protein>
<evidence type="ECO:0000313" key="2">
    <source>
        <dbReference type="Proteomes" id="UP000059847"/>
    </source>
</evidence>
<dbReference type="KEGG" id="pur:AOC03_11140"/>